<dbReference type="GO" id="GO:0016747">
    <property type="term" value="F:acyltransferase activity, transferring groups other than amino-acyl groups"/>
    <property type="evidence" value="ECO:0007669"/>
    <property type="project" value="InterPro"/>
</dbReference>
<dbReference type="EMBL" id="LANI01000004">
    <property type="protein sequence ID" value="KKJ77649.1"/>
    <property type="molecule type" value="Genomic_DNA"/>
</dbReference>
<dbReference type="STRING" id="1549748.WH95_08080"/>
<evidence type="ECO:0000313" key="3">
    <source>
        <dbReference type="Proteomes" id="UP000034491"/>
    </source>
</evidence>
<dbReference type="Proteomes" id="UP000034491">
    <property type="component" value="Unassembled WGS sequence"/>
</dbReference>
<protein>
    <recommendedName>
        <fullName evidence="1">N-acetyltransferase domain-containing protein</fullName>
    </recommendedName>
</protein>
<dbReference type="Pfam" id="PF00583">
    <property type="entry name" value="Acetyltransf_1"/>
    <property type="match status" value="1"/>
</dbReference>
<dbReference type="AlphaFoldDB" id="A0A0M2RB49"/>
<accession>A0A0M2RB49</accession>
<feature type="domain" description="N-acetyltransferase" evidence="1">
    <location>
        <begin position="1"/>
        <end position="170"/>
    </location>
</feature>
<gene>
    <name evidence="2" type="ORF">WH95_08080</name>
</gene>
<comment type="caution">
    <text evidence="2">The sequence shown here is derived from an EMBL/GenBank/DDBJ whole genome shotgun (WGS) entry which is preliminary data.</text>
</comment>
<dbReference type="InterPro" id="IPR000182">
    <property type="entry name" value="GNAT_dom"/>
</dbReference>
<dbReference type="SUPFAM" id="SSF55729">
    <property type="entry name" value="Acyl-CoA N-acyltransferases (Nat)"/>
    <property type="match status" value="1"/>
</dbReference>
<reference evidence="2 3" key="1">
    <citation type="submission" date="2015-03" db="EMBL/GenBank/DDBJ databases">
        <title>Genome sequence of Kiloniella sp. P1-1, isolated from the gut microflora of Pacific white shrimp, Penaeus vannamei.</title>
        <authorList>
            <person name="Shao Z."/>
            <person name="Wang L."/>
            <person name="Li X."/>
        </authorList>
    </citation>
    <scope>NUCLEOTIDE SEQUENCE [LARGE SCALE GENOMIC DNA]</scope>
    <source>
        <strain evidence="2 3">P1-1</strain>
    </source>
</reference>
<dbReference type="OrthoDB" id="5997585at2"/>
<dbReference type="InterPro" id="IPR016181">
    <property type="entry name" value="Acyl_CoA_acyltransferase"/>
</dbReference>
<keyword evidence="3" id="KW-1185">Reference proteome</keyword>
<name>A0A0M2RB49_9PROT</name>
<organism evidence="2 3">
    <name type="scientific">Kiloniella litopenaei</name>
    <dbReference type="NCBI Taxonomy" id="1549748"/>
    <lineage>
        <taxon>Bacteria</taxon>
        <taxon>Pseudomonadati</taxon>
        <taxon>Pseudomonadota</taxon>
        <taxon>Alphaproteobacteria</taxon>
        <taxon>Rhodospirillales</taxon>
        <taxon>Kiloniellaceae</taxon>
        <taxon>Kiloniella</taxon>
    </lineage>
</organism>
<dbReference type="PROSITE" id="PS51186">
    <property type="entry name" value="GNAT"/>
    <property type="match status" value="1"/>
</dbReference>
<sequence length="170" mass="19094">MKIRLAREDDAEELCGLLNEIIEIGGTTAMEESLDVDLFKHYFLTGDHCICCHVSEDEDGAITGFQVLGRHPELPADWADIGTFARVHPRVYGVGKALFPASCAYLERHGFSTINATIRADNSRGLRYYEKMGFTTYKTTKSVPLRDGTLVDRFSKAYHLNGTEMVREIN</sequence>
<dbReference type="PATRIC" id="fig|1549748.8.peg.3570"/>
<evidence type="ECO:0000259" key="1">
    <source>
        <dbReference type="PROSITE" id="PS51186"/>
    </source>
</evidence>
<dbReference type="Gene3D" id="3.40.630.30">
    <property type="match status" value="1"/>
</dbReference>
<proteinExistence type="predicted"/>
<evidence type="ECO:0000313" key="2">
    <source>
        <dbReference type="EMBL" id="KKJ77649.1"/>
    </source>
</evidence>